<sequence>MLIYILLYTLLFLSICKEKENVDSYTKKKILFFFVVIFTLFRGLRWETGTDWELYYETFKSADWNNIFSYTHSVAVMEPGYMFINALVRNLGGNYTVFLLLTNLFILVVYMKFAQTNSKTPIYVFVLIMFSTQFFPVRMGIAVAFIMMGLCSFSDRKYMRIIICTLLAVSIHKSALVFIPVYFLIFFRSIPTMLAVTISLAALIIAQLNKVQELLMPLSLYVDILGGENVATKYEHYFEYDIAAKGGESFVKGASTFFNSIIFIITLIPFGKMAKDLSKKEGEINYGFIYNIYFVFVIIGILFSSDEMLGLKRMQNYFMFAFPVLFSAFIVYGREKYPKYKFAFPYIFTFYILFRSYTLFFSGYLEMYFPYYSIFNDNFYRPY</sequence>
<feature type="transmembrane region" description="Helical" evidence="1">
    <location>
        <begin position="122"/>
        <end position="146"/>
    </location>
</feature>
<feature type="transmembrane region" description="Helical" evidence="1">
    <location>
        <begin position="317"/>
        <end position="334"/>
    </location>
</feature>
<evidence type="ECO:0000256" key="1">
    <source>
        <dbReference type="SAM" id="Phobius"/>
    </source>
</evidence>
<dbReference type="EMBL" id="FLUM01000001">
    <property type="protein sequence ID" value="SBV95748.1"/>
    <property type="molecule type" value="Genomic_DNA"/>
</dbReference>
<keyword evidence="1" id="KW-0812">Transmembrane</keyword>
<feature type="transmembrane region" description="Helical" evidence="1">
    <location>
        <begin position="250"/>
        <end position="268"/>
    </location>
</feature>
<feature type="transmembrane region" description="Helical" evidence="1">
    <location>
        <begin position="91"/>
        <end position="110"/>
    </location>
</feature>
<feature type="transmembrane region" description="Helical" evidence="1">
    <location>
        <begin position="346"/>
        <end position="365"/>
    </location>
</feature>
<feature type="transmembrane region" description="Helical" evidence="1">
    <location>
        <begin position="158"/>
        <end position="179"/>
    </location>
</feature>
<keyword evidence="1" id="KW-1133">Transmembrane helix</keyword>
<name>A0A212J8H9_9BACT</name>
<gene>
    <name evidence="2" type="ORF">KL86DYS1_11474</name>
</gene>
<proteinExistence type="predicted"/>
<organism evidence="2">
    <name type="scientific">uncultured Dysgonomonas sp</name>
    <dbReference type="NCBI Taxonomy" id="206096"/>
    <lineage>
        <taxon>Bacteria</taxon>
        <taxon>Pseudomonadati</taxon>
        <taxon>Bacteroidota</taxon>
        <taxon>Bacteroidia</taxon>
        <taxon>Bacteroidales</taxon>
        <taxon>Dysgonomonadaceae</taxon>
        <taxon>Dysgonomonas</taxon>
        <taxon>environmental samples</taxon>
    </lineage>
</organism>
<feature type="transmembrane region" description="Helical" evidence="1">
    <location>
        <begin position="28"/>
        <end position="44"/>
    </location>
</feature>
<dbReference type="Pfam" id="PF14897">
    <property type="entry name" value="EpsG"/>
    <property type="match status" value="1"/>
</dbReference>
<dbReference type="InterPro" id="IPR049458">
    <property type="entry name" value="EpsG-like"/>
</dbReference>
<feature type="transmembrane region" description="Helical" evidence="1">
    <location>
        <begin position="288"/>
        <end position="305"/>
    </location>
</feature>
<dbReference type="RefSeq" id="WP_296939453.1">
    <property type="nucleotide sequence ID" value="NZ_LT599032.1"/>
</dbReference>
<evidence type="ECO:0000313" key="2">
    <source>
        <dbReference type="EMBL" id="SBV95748.1"/>
    </source>
</evidence>
<dbReference type="AlphaFoldDB" id="A0A212J8H9"/>
<keyword evidence="1" id="KW-0472">Membrane</keyword>
<accession>A0A212J8H9</accession>
<reference evidence="2" key="1">
    <citation type="submission" date="2016-04" db="EMBL/GenBank/DDBJ databases">
        <authorList>
            <person name="Evans L.H."/>
            <person name="Alamgir A."/>
            <person name="Owens N."/>
            <person name="Weber N.D."/>
            <person name="Virtaneva K."/>
            <person name="Barbian K."/>
            <person name="Babar A."/>
            <person name="Rosenke K."/>
        </authorList>
    </citation>
    <scope>NUCLEOTIDE SEQUENCE</scope>
    <source>
        <strain evidence="2">86-1</strain>
    </source>
</reference>
<protein>
    <submittedName>
        <fullName evidence="2">Putative polysaccharide polymerase</fullName>
    </submittedName>
</protein>
<feature type="transmembrane region" description="Helical" evidence="1">
    <location>
        <begin position="185"/>
        <end position="206"/>
    </location>
</feature>